<accession>A0ABU1GCV3</accession>
<sequence>MRIKTTILAAGFFLIAGSAEARDERASLEGVCGYEADFAEAAMQGRLDGFSKEEVLQGIPPDDDSESARMAKSVYDKVYAYDISSHSVEAFREKVFQECMEEG</sequence>
<evidence type="ECO:0000313" key="2">
    <source>
        <dbReference type="Proteomes" id="UP001269267"/>
    </source>
</evidence>
<protein>
    <submittedName>
        <fullName evidence="1">Uncharacterized protein</fullName>
    </submittedName>
</protein>
<proteinExistence type="predicted"/>
<dbReference type="EMBL" id="JARWAI010000007">
    <property type="protein sequence ID" value="MDR5875306.1"/>
    <property type="molecule type" value="Genomic_DNA"/>
</dbReference>
<dbReference type="Proteomes" id="UP001269267">
    <property type="component" value="Unassembled WGS sequence"/>
</dbReference>
<dbReference type="RefSeq" id="WP_230447267.1">
    <property type="nucleotide sequence ID" value="NZ_JARWAI010000007.1"/>
</dbReference>
<comment type="caution">
    <text evidence="1">The sequence shown here is derived from an EMBL/GenBank/DDBJ whole genome shotgun (WGS) entry which is preliminary data.</text>
</comment>
<name>A0ABU1GCV3_9GAMM</name>
<gene>
    <name evidence="1" type="ORF">QC815_10275</name>
</gene>
<reference evidence="1 2" key="1">
    <citation type="submission" date="2023-04" db="EMBL/GenBank/DDBJ databases">
        <title>A long-awaited taxogenomic arrangement of the family Halomonadaceae.</title>
        <authorList>
            <person name="De La Haba R."/>
            <person name="Chuvochina M."/>
            <person name="Wittouck S."/>
            <person name="Arahal D.R."/>
            <person name="Sanchez-Porro C."/>
            <person name="Hugenholtz P."/>
            <person name="Ventosa A."/>
        </authorList>
    </citation>
    <scope>NUCLEOTIDE SEQUENCE [LARGE SCALE GENOMIC DNA]</scope>
    <source>
        <strain evidence="1 2">DSM 18042</strain>
    </source>
</reference>
<organism evidence="1 2">
    <name type="scientific">Vreelandella gomseomensis</name>
    <dbReference type="NCBI Taxonomy" id="370766"/>
    <lineage>
        <taxon>Bacteria</taxon>
        <taxon>Pseudomonadati</taxon>
        <taxon>Pseudomonadota</taxon>
        <taxon>Gammaproteobacteria</taxon>
        <taxon>Oceanospirillales</taxon>
        <taxon>Halomonadaceae</taxon>
        <taxon>Vreelandella</taxon>
    </lineage>
</organism>
<evidence type="ECO:0000313" key="1">
    <source>
        <dbReference type="EMBL" id="MDR5875306.1"/>
    </source>
</evidence>
<keyword evidence="2" id="KW-1185">Reference proteome</keyword>